<dbReference type="EMBL" id="UINC01004793">
    <property type="protein sequence ID" value="SVA16890.1"/>
    <property type="molecule type" value="Genomic_DNA"/>
</dbReference>
<reference evidence="1" key="1">
    <citation type="submission" date="2018-05" db="EMBL/GenBank/DDBJ databases">
        <authorList>
            <person name="Lanie J.A."/>
            <person name="Ng W.-L."/>
            <person name="Kazmierczak K.M."/>
            <person name="Andrzejewski T.M."/>
            <person name="Davidsen T.M."/>
            <person name="Wayne K.J."/>
            <person name="Tettelin H."/>
            <person name="Glass J.I."/>
            <person name="Rusch D."/>
            <person name="Podicherti R."/>
            <person name="Tsui H.-C.T."/>
            <person name="Winkler M.E."/>
        </authorList>
    </citation>
    <scope>NUCLEOTIDE SEQUENCE</scope>
</reference>
<evidence type="ECO:0000313" key="1">
    <source>
        <dbReference type="EMBL" id="SVA16890.1"/>
    </source>
</evidence>
<organism evidence="1">
    <name type="scientific">marine metagenome</name>
    <dbReference type="NCBI Taxonomy" id="408172"/>
    <lineage>
        <taxon>unclassified sequences</taxon>
        <taxon>metagenomes</taxon>
        <taxon>ecological metagenomes</taxon>
    </lineage>
</organism>
<sequence>MKKVNESVIIEMKMDLIKVRFTMYL</sequence>
<dbReference type="AlphaFoldDB" id="A0A381TLE2"/>
<gene>
    <name evidence="1" type="ORF">METZ01_LOCUS69744</name>
</gene>
<protein>
    <submittedName>
        <fullName evidence="1">Uncharacterized protein</fullName>
    </submittedName>
</protein>
<accession>A0A381TLE2</accession>
<proteinExistence type="predicted"/>
<name>A0A381TLE2_9ZZZZ</name>